<keyword evidence="4" id="KW-0863">Zinc-finger</keyword>
<feature type="domain" description="Transcription factor TFIIB cyclin-like" evidence="10">
    <location>
        <begin position="197"/>
        <end position="239"/>
    </location>
</feature>
<evidence type="ECO:0000256" key="1">
    <source>
        <dbReference type="ARBA" id="ARBA00004123"/>
    </source>
</evidence>
<dbReference type="STRING" id="595528.A0A0D2WQQ2"/>
<dbReference type="GO" id="GO:0000126">
    <property type="term" value="C:transcription factor TFIIIB complex"/>
    <property type="evidence" value="ECO:0007669"/>
    <property type="project" value="TreeGrafter"/>
</dbReference>
<evidence type="ECO:0000256" key="7">
    <source>
        <dbReference type="ARBA" id="ARBA00023163"/>
    </source>
</evidence>
<dbReference type="GO" id="GO:0008270">
    <property type="term" value="F:zinc ion binding"/>
    <property type="evidence" value="ECO:0007669"/>
    <property type="project" value="UniProtKB-KW"/>
</dbReference>
<dbReference type="InterPro" id="IPR013150">
    <property type="entry name" value="TFIIB_cyclin"/>
</dbReference>
<evidence type="ECO:0008006" key="14">
    <source>
        <dbReference type="Google" id="ProtNLM"/>
    </source>
</evidence>
<dbReference type="GO" id="GO:0017025">
    <property type="term" value="F:TBP-class protein binding"/>
    <property type="evidence" value="ECO:0007669"/>
    <property type="project" value="InterPro"/>
</dbReference>
<evidence type="ECO:0000256" key="4">
    <source>
        <dbReference type="ARBA" id="ARBA00022771"/>
    </source>
</evidence>
<dbReference type="GO" id="GO:0005634">
    <property type="term" value="C:nucleus"/>
    <property type="evidence" value="ECO:0007669"/>
    <property type="project" value="UniProtKB-SubCell"/>
</dbReference>
<name>A0A0D2WQQ2_CAPO3</name>
<dbReference type="Gene3D" id="1.10.472.170">
    <property type="match status" value="1"/>
</dbReference>
<evidence type="ECO:0000256" key="2">
    <source>
        <dbReference type="ARBA" id="ARBA00010857"/>
    </source>
</evidence>
<dbReference type="GO" id="GO:0070897">
    <property type="term" value="P:transcription preinitiation complex assembly"/>
    <property type="evidence" value="ECO:0007669"/>
    <property type="project" value="InterPro"/>
</dbReference>
<dbReference type="CDD" id="cd00043">
    <property type="entry name" value="CYCLIN_SF"/>
    <property type="match status" value="1"/>
</dbReference>
<dbReference type="PRINTS" id="PR00685">
    <property type="entry name" value="TIFACTORIIB"/>
</dbReference>
<feature type="region of interest" description="Disordered" evidence="9">
    <location>
        <begin position="532"/>
        <end position="554"/>
    </location>
</feature>
<organism evidence="12 13">
    <name type="scientific">Capsaspora owczarzaki (strain ATCC 30864)</name>
    <dbReference type="NCBI Taxonomy" id="595528"/>
    <lineage>
        <taxon>Eukaryota</taxon>
        <taxon>Filasterea</taxon>
        <taxon>Capsaspora</taxon>
    </lineage>
</organism>
<evidence type="ECO:0000313" key="12">
    <source>
        <dbReference type="EMBL" id="KJE94040.1"/>
    </source>
</evidence>
<keyword evidence="5" id="KW-0862">Zinc</keyword>
<dbReference type="SUPFAM" id="SSF47954">
    <property type="entry name" value="Cyclin-like"/>
    <property type="match status" value="1"/>
</dbReference>
<feature type="domain" description="BRF2-like C-terminal" evidence="11">
    <location>
        <begin position="260"/>
        <end position="369"/>
    </location>
</feature>
<keyword evidence="13" id="KW-1185">Reference proteome</keyword>
<comment type="subcellular location">
    <subcellularLocation>
        <location evidence="1">Nucleus</location>
    </subcellularLocation>
</comment>
<evidence type="ECO:0000259" key="10">
    <source>
        <dbReference type="Pfam" id="PF00382"/>
    </source>
</evidence>
<accession>A0A0D2WQQ2</accession>
<reference evidence="12" key="1">
    <citation type="submission" date="2011-02" db="EMBL/GenBank/DDBJ databases">
        <title>The Genome Sequence of Capsaspora owczarzaki ATCC 30864.</title>
        <authorList>
            <consortium name="The Broad Institute Genome Sequencing Platform"/>
            <person name="Russ C."/>
            <person name="Cuomo C."/>
            <person name="Burger G."/>
            <person name="Gray M.W."/>
            <person name="Holland P.W.H."/>
            <person name="King N."/>
            <person name="Lang F.B.F."/>
            <person name="Roger A.J."/>
            <person name="Ruiz-Trillo I."/>
            <person name="Young S.K."/>
            <person name="Zeng Q."/>
            <person name="Gargeya S."/>
            <person name="Alvarado L."/>
            <person name="Berlin A."/>
            <person name="Chapman S.B."/>
            <person name="Chen Z."/>
            <person name="Freedman E."/>
            <person name="Gellesch M."/>
            <person name="Goldberg J."/>
            <person name="Griggs A."/>
            <person name="Gujja S."/>
            <person name="Heilman E."/>
            <person name="Heiman D."/>
            <person name="Howarth C."/>
            <person name="Mehta T."/>
            <person name="Neiman D."/>
            <person name="Pearson M."/>
            <person name="Roberts A."/>
            <person name="Saif S."/>
            <person name="Shea T."/>
            <person name="Shenoy N."/>
            <person name="Sisk P."/>
            <person name="Stolte C."/>
            <person name="Sykes S."/>
            <person name="White J."/>
            <person name="Yandava C."/>
            <person name="Haas B."/>
            <person name="Nusbaum C."/>
            <person name="Birren B."/>
        </authorList>
    </citation>
    <scope>NUCLEOTIDE SEQUENCE</scope>
    <source>
        <strain evidence="12">ATCC 30864</strain>
    </source>
</reference>
<dbReference type="PANTHER" id="PTHR11618:SF4">
    <property type="entry name" value="TRANSCRIPTION FACTOR IIIB 90 KDA SUBUNIT"/>
    <property type="match status" value="1"/>
</dbReference>
<dbReference type="GO" id="GO:0000995">
    <property type="term" value="F:RNA polymerase III general transcription initiation factor activity"/>
    <property type="evidence" value="ECO:0007669"/>
    <property type="project" value="TreeGrafter"/>
</dbReference>
<dbReference type="InterPro" id="IPR000812">
    <property type="entry name" value="TFIIB"/>
</dbReference>
<keyword evidence="6" id="KW-0805">Transcription regulation</keyword>
<evidence type="ECO:0000256" key="5">
    <source>
        <dbReference type="ARBA" id="ARBA00022833"/>
    </source>
</evidence>
<evidence type="ECO:0000259" key="11">
    <source>
        <dbReference type="Pfam" id="PF21886"/>
    </source>
</evidence>
<dbReference type="GO" id="GO:0001006">
    <property type="term" value="F:RNA polymerase III type 3 promoter sequence-specific DNA binding"/>
    <property type="evidence" value="ECO:0007669"/>
    <property type="project" value="TreeGrafter"/>
</dbReference>
<protein>
    <recommendedName>
        <fullName evidence="14">TFIIB-type domain-containing protein</fullName>
    </recommendedName>
</protein>
<dbReference type="Pfam" id="PF00382">
    <property type="entry name" value="TFIIB"/>
    <property type="match status" value="1"/>
</dbReference>
<dbReference type="GO" id="GO:0097550">
    <property type="term" value="C:transcription preinitiation complex"/>
    <property type="evidence" value="ECO:0007669"/>
    <property type="project" value="TreeGrafter"/>
</dbReference>
<dbReference type="InterPro" id="IPR054078">
    <property type="entry name" value="BRF2-like_C"/>
</dbReference>
<keyword evidence="3" id="KW-0479">Metal-binding</keyword>
<dbReference type="InParanoid" id="A0A0D2WQQ2"/>
<evidence type="ECO:0000313" key="13">
    <source>
        <dbReference type="Proteomes" id="UP000008743"/>
    </source>
</evidence>
<dbReference type="Proteomes" id="UP000008743">
    <property type="component" value="Unassembled WGS sequence"/>
</dbReference>
<sequence length="554" mass="59160">MFIQSKQQHQQSILWLSLISPSPPFYYYHSCIILILTSPLVLDEAAMTMAANSCCDAPTLELIHDTGETVCVQCGAVVDAGSLVAAPCERIPRFASSGLAASARHHASSSGGGGAAAASGGGGVAADSASSGQGLTFVSSNALDEHAQWLAIAKAGPRSLQLAECMRMRLSSVQVKEVLEYFRRVRAAGPFGGTLDCIAAACVYVVCRAHSIPATFLQLAEAAQVNVFTLQRTFGRLVQHLKLSLPAVNEVALVESVVKAVPELSHEAVPILSQYAICLLELGKQSWVSSGRRPLPIALAATDLANQIYAQNENLPSILPQLCEKFGVHINTARARARELRLNLLQHAQALPWRANITERNVVAHVKLLVENPSSFTGLRPVDCDAEGNAPTTLAVADKSATSSSVASGVPRSFVLATRNSELRMAKLEAAKARLVAILALSTAQTQELEASLAADRDMVDLLLERLLLHGVSDTDLLARSVSQLHDMAERIGQATTEFETDETLTPMSDADSALYIRSAAEISLLSQLDAKQRAADPETSRSTKRARLDTEDV</sequence>
<dbReference type="eggNOG" id="KOG1598">
    <property type="taxonomic scope" value="Eukaryota"/>
</dbReference>
<evidence type="ECO:0000256" key="3">
    <source>
        <dbReference type="ARBA" id="ARBA00022723"/>
    </source>
</evidence>
<dbReference type="InterPro" id="IPR036915">
    <property type="entry name" value="Cyclin-like_sf"/>
</dbReference>
<evidence type="ECO:0000256" key="9">
    <source>
        <dbReference type="SAM" id="MobiDB-lite"/>
    </source>
</evidence>
<proteinExistence type="inferred from homology"/>
<keyword evidence="8" id="KW-0539">Nucleus</keyword>
<dbReference type="AlphaFoldDB" id="A0A0D2WQQ2"/>
<gene>
    <name evidence="12" type="ORF">CAOG_004738</name>
</gene>
<dbReference type="EMBL" id="KE346366">
    <property type="protein sequence ID" value="KJE94040.1"/>
    <property type="molecule type" value="Genomic_DNA"/>
</dbReference>
<dbReference type="PhylomeDB" id="A0A0D2WQQ2"/>
<dbReference type="OrthoDB" id="2121711at2759"/>
<keyword evidence="7" id="KW-0804">Transcription</keyword>
<evidence type="ECO:0000256" key="8">
    <source>
        <dbReference type="ARBA" id="ARBA00023242"/>
    </source>
</evidence>
<dbReference type="Pfam" id="PF21886">
    <property type="entry name" value="BRF2-like_C_cyclin_rpt"/>
    <property type="match status" value="1"/>
</dbReference>
<dbReference type="PANTHER" id="PTHR11618">
    <property type="entry name" value="TRANSCRIPTION INITIATION FACTOR IIB-RELATED"/>
    <property type="match status" value="1"/>
</dbReference>
<evidence type="ECO:0000256" key="6">
    <source>
        <dbReference type="ARBA" id="ARBA00023015"/>
    </source>
</evidence>
<comment type="similarity">
    <text evidence="2">Belongs to the TFIIB family.</text>
</comment>